<keyword evidence="2" id="KW-0479">Metal-binding</keyword>
<accession>A0A0G4K739</accession>
<sequence>MNNKKPNIILITADQMRADSIEYINNEVKTPVLNELAENGTVFTNSFCTSPVCTPSRASIFTGRYPMNIGAWNIGTELNEDEITLADYLKEENYFNVASGKMHFRPQLKNLNWEFEDVPKRDRVRERDKTYYGFDITHITEDDKQGEYLDFANSHGCNLETGKGCDGINPIPEELHQTYWTAQKAIDEIDNFNFDKPLFMWVSFVDPHHPFDPIKKYYDIYKDINPKELNSKLKLDKKRPEHLTKQGERGYWPGGGEEHNYSEEEIKEIKRLYYGMISFIDAQIGRIIDKLKDKNEFDNTIIIFTSDHGEYLGDYGLLRKGPFMYDCLIKVPLLFYGKGIVKNRSDEIIENIDILPTILDMLGKEIPYGIQGHSLKNILIGEDQNKKYKKGAVITYDAHDRGIFIKTYRTKQYKLSIFLDEEYGEFYDLEKDPNEENNLFFNKEYDEIKNKLLLEMCHKMIECSDPLNKRYANW</sequence>
<dbReference type="InterPro" id="IPR000917">
    <property type="entry name" value="Sulfatase_N"/>
</dbReference>
<dbReference type="Proteomes" id="UP000043763">
    <property type="component" value="Unassembled WGS sequence"/>
</dbReference>
<gene>
    <name evidence="5" type="ORF">BRSU_1147</name>
</gene>
<evidence type="ECO:0000256" key="2">
    <source>
        <dbReference type="ARBA" id="ARBA00022723"/>
    </source>
</evidence>
<reference evidence="6" key="1">
    <citation type="submission" date="2015-04" db="EMBL/GenBank/DDBJ databases">
        <authorList>
            <person name="Mushtaq Mamoona"/>
        </authorList>
    </citation>
    <scope>NUCLEOTIDE SEQUENCE [LARGE SCALE GENOMIC DNA]</scope>
    <source>
        <strain evidence="6">AN4859/03</strain>
    </source>
</reference>
<evidence type="ECO:0000256" key="3">
    <source>
        <dbReference type="ARBA" id="ARBA00022801"/>
    </source>
</evidence>
<dbReference type="EMBL" id="CVLB01000001">
    <property type="protein sequence ID" value="CRF32980.1"/>
    <property type="molecule type" value="Genomic_DNA"/>
</dbReference>
<feature type="domain" description="Sulfatase N-terminal" evidence="4">
    <location>
        <begin position="6"/>
        <end position="363"/>
    </location>
</feature>
<organism evidence="5 6">
    <name type="scientific">Brachyspira suanatina</name>
    <dbReference type="NCBI Taxonomy" id="381802"/>
    <lineage>
        <taxon>Bacteria</taxon>
        <taxon>Pseudomonadati</taxon>
        <taxon>Spirochaetota</taxon>
        <taxon>Spirochaetia</taxon>
        <taxon>Brachyspirales</taxon>
        <taxon>Brachyspiraceae</taxon>
        <taxon>Brachyspira</taxon>
    </lineage>
</organism>
<dbReference type="SUPFAM" id="SSF53649">
    <property type="entry name" value="Alkaline phosphatase-like"/>
    <property type="match status" value="1"/>
</dbReference>
<proteinExistence type="inferred from homology"/>
<comment type="similarity">
    <text evidence="1">Belongs to the sulfatase family.</text>
</comment>
<name>A0A0G4K739_9SPIR</name>
<dbReference type="Gene3D" id="3.40.720.10">
    <property type="entry name" value="Alkaline Phosphatase, subunit A"/>
    <property type="match status" value="1"/>
</dbReference>
<keyword evidence="3" id="KW-0378">Hydrolase</keyword>
<dbReference type="PANTHER" id="PTHR45953">
    <property type="entry name" value="IDURONATE 2-SULFATASE"/>
    <property type="match status" value="1"/>
</dbReference>
<dbReference type="RefSeq" id="WP_048594305.1">
    <property type="nucleotide sequence ID" value="NZ_CVLB01000001.1"/>
</dbReference>
<dbReference type="GO" id="GO:0005737">
    <property type="term" value="C:cytoplasm"/>
    <property type="evidence" value="ECO:0007669"/>
    <property type="project" value="TreeGrafter"/>
</dbReference>
<keyword evidence="6" id="KW-1185">Reference proteome</keyword>
<evidence type="ECO:0000313" key="5">
    <source>
        <dbReference type="EMBL" id="CRF32980.1"/>
    </source>
</evidence>
<evidence type="ECO:0000313" key="6">
    <source>
        <dbReference type="Proteomes" id="UP000043763"/>
    </source>
</evidence>
<evidence type="ECO:0000259" key="4">
    <source>
        <dbReference type="Pfam" id="PF00884"/>
    </source>
</evidence>
<dbReference type="OrthoDB" id="312425at2"/>
<evidence type="ECO:0000256" key="1">
    <source>
        <dbReference type="ARBA" id="ARBA00008779"/>
    </source>
</evidence>
<dbReference type="GO" id="GO:0046872">
    <property type="term" value="F:metal ion binding"/>
    <property type="evidence" value="ECO:0007669"/>
    <property type="project" value="UniProtKB-KW"/>
</dbReference>
<dbReference type="PROSITE" id="PS00523">
    <property type="entry name" value="SULFATASE_1"/>
    <property type="match status" value="1"/>
</dbReference>
<dbReference type="GO" id="GO:0008484">
    <property type="term" value="F:sulfuric ester hydrolase activity"/>
    <property type="evidence" value="ECO:0007669"/>
    <property type="project" value="TreeGrafter"/>
</dbReference>
<dbReference type="InterPro" id="IPR017850">
    <property type="entry name" value="Alkaline_phosphatase_core_sf"/>
</dbReference>
<dbReference type="InterPro" id="IPR024607">
    <property type="entry name" value="Sulfatase_CS"/>
</dbReference>
<protein>
    <submittedName>
        <fullName evidence="5">Sulfatase</fullName>
    </submittedName>
</protein>
<dbReference type="PANTHER" id="PTHR45953:SF1">
    <property type="entry name" value="IDURONATE 2-SULFATASE"/>
    <property type="match status" value="1"/>
</dbReference>
<dbReference type="AlphaFoldDB" id="A0A0G4K739"/>
<dbReference type="Pfam" id="PF00884">
    <property type="entry name" value="Sulfatase"/>
    <property type="match status" value="1"/>
</dbReference>